<keyword evidence="13" id="KW-0411">Iron-sulfur</keyword>
<dbReference type="CDD" id="cd11685">
    <property type="entry name" value="UEV_TSG101-like"/>
    <property type="match status" value="1"/>
</dbReference>
<keyword evidence="8" id="KW-0479">Metal-binding</keyword>
<dbReference type="GO" id="GO:0051536">
    <property type="term" value="F:iron-sulfur cluster binding"/>
    <property type="evidence" value="ECO:0007669"/>
    <property type="project" value="UniProtKB-KW"/>
</dbReference>
<dbReference type="InterPro" id="IPR016135">
    <property type="entry name" value="UBQ-conjugating_enzyme/RWD"/>
</dbReference>
<dbReference type="PANTHER" id="PTHR11601">
    <property type="entry name" value="CYSTEINE DESULFURYLASE FAMILY MEMBER"/>
    <property type="match status" value="1"/>
</dbReference>
<evidence type="ECO:0000256" key="1">
    <source>
        <dbReference type="ARBA" id="ARBA00001933"/>
    </source>
</evidence>
<dbReference type="SUPFAM" id="SSF54495">
    <property type="entry name" value="UBC-like"/>
    <property type="match status" value="1"/>
</dbReference>
<accession>A0A364NDF6</accession>
<evidence type="ECO:0000256" key="17">
    <source>
        <dbReference type="PROSITE-ProRule" id="PRU00644"/>
    </source>
</evidence>
<dbReference type="Proteomes" id="UP000249619">
    <property type="component" value="Unassembled WGS sequence"/>
</dbReference>
<keyword evidence="11 17" id="KW-0653">Protein transport</keyword>
<evidence type="ECO:0000256" key="14">
    <source>
        <dbReference type="ARBA" id="ARBA00023054"/>
    </source>
</evidence>
<comment type="function">
    <text evidence="15">Catalyzes the removal of elemental sulfur from cysteine to produce alanine. It supplies the inorganic sulfur for iron-sulfur (Fe-S) clusters. Plays a role in both tRNA-processing and mitochondrial metabolism. Involved in the 2-thio-modification of both 5-carboxymethylaminomethyl-2-thiouridine in mitochondrial tRNAs and 5-methoxycarbonylmethyl-2-thiouridine (mcm5s2U) in cytoplasmic tRNAs.</text>
</comment>
<comment type="catalytic activity">
    <reaction evidence="16">
        <text>(sulfur carrier)-H + L-cysteine = (sulfur carrier)-SH + L-alanine</text>
        <dbReference type="Rhea" id="RHEA:43892"/>
        <dbReference type="Rhea" id="RHEA-COMP:14737"/>
        <dbReference type="Rhea" id="RHEA-COMP:14739"/>
        <dbReference type="ChEBI" id="CHEBI:29917"/>
        <dbReference type="ChEBI" id="CHEBI:35235"/>
        <dbReference type="ChEBI" id="CHEBI:57972"/>
        <dbReference type="ChEBI" id="CHEBI:64428"/>
        <dbReference type="EC" id="2.8.1.7"/>
    </reaction>
</comment>
<dbReference type="Pfam" id="PF05743">
    <property type="entry name" value="UEV"/>
    <property type="match status" value="1"/>
</dbReference>
<keyword evidence="9" id="KW-0967">Endosome</keyword>
<dbReference type="InterPro" id="IPR008883">
    <property type="entry name" value="UEV_N"/>
</dbReference>
<comment type="similarity">
    <text evidence="4">Belongs to the ubiquitin-conjugating enzyme family. UEV subfamily.</text>
</comment>
<dbReference type="Gene3D" id="6.10.140.820">
    <property type="match status" value="1"/>
</dbReference>
<feature type="domain" description="SB" evidence="20">
    <location>
        <begin position="978"/>
        <end position="1046"/>
    </location>
</feature>
<evidence type="ECO:0000313" key="23">
    <source>
        <dbReference type="Proteomes" id="UP000249619"/>
    </source>
</evidence>
<evidence type="ECO:0000313" key="22">
    <source>
        <dbReference type="EMBL" id="RAR15316.1"/>
    </source>
</evidence>
<dbReference type="EMBL" id="QGDH01000013">
    <property type="protein sequence ID" value="RAR15316.1"/>
    <property type="molecule type" value="Genomic_DNA"/>
</dbReference>
<dbReference type="NCBIfam" id="NF010611">
    <property type="entry name" value="PRK14012.1"/>
    <property type="match status" value="1"/>
</dbReference>
<keyword evidence="23" id="KW-1185">Reference proteome</keyword>
<comment type="subcellular location">
    <subcellularLocation>
        <location evidence="2">Endosome</location>
    </subcellularLocation>
</comment>
<dbReference type="GO" id="GO:0044571">
    <property type="term" value="P:[2Fe-2S] cluster assembly"/>
    <property type="evidence" value="ECO:0007669"/>
    <property type="project" value="InterPro"/>
</dbReference>
<dbReference type="GO" id="GO:0072666">
    <property type="term" value="P:establishment of protein localization to vacuole"/>
    <property type="evidence" value="ECO:0007669"/>
    <property type="project" value="UniProtKB-ARBA"/>
</dbReference>
<evidence type="ECO:0000256" key="5">
    <source>
        <dbReference type="ARBA" id="ARBA00012239"/>
    </source>
</evidence>
<evidence type="ECO:0000256" key="4">
    <source>
        <dbReference type="ARBA" id="ARBA00009594"/>
    </source>
</evidence>
<evidence type="ECO:0000256" key="3">
    <source>
        <dbReference type="ARBA" id="ARBA00006490"/>
    </source>
</evidence>
<protein>
    <recommendedName>
        <fullName evidence="5">cysteine desulfurase</fullName>
        <ecNumber evidence="5">2.8.1.7</ecNumber>
    </recommendedName>
</protein>
<keyword evidence="10" id="KW-0663">Pyridoxal phosphate</keyword>
<comment type="similarity">
    <text evidence="3">Belongs to the class-V pyridoxal-phosphate-dependent aminotransferase family. NifS/IscS subfamily.</text>
</comment>
<dbReference type="AlphaFoldDB" id="A0A364NDF6"/>
<dbReference type="Gene3D" id="3.10.110.10">
    <property type="entry name" value="Ubiquitin Conjugating Enzyme"/>
    <property type="match status" value="1"/>
</dbReference>
<dbReference type="FunFam" id="3.40.640.10:FF:000003">
    <property type="entry name" value="Cysteine desulfurase IscS"/>
    <property type="match status" value="1"/>
</dbReference>
<keyword evidence="6 17" id="KW-0813">Transport</keyword>
<dbReference type="FunFam" id="3.90.1150.10:FF:000002">
    <property type="entry name" value="Cysteine desulfurase IscS"/>
    <property type="match status" value="1"/>
</dbReference>
<feature type="compositionally biased region" description="Pro residues" evidence="19">
    <location>
        <begin position="681"/>
        <end position="692"/>
    </location>
</feature>
<dbReference type="InterPro" id="IPR010240">
    <property type="entry name" value="Cys_deSase_IscS"/>
</dbReference>
<feature type="region of interest" description="Disordered" evidence="19">
    <location>
        <begin position="604"/>
        <end position="855"/>
    </location>
</feature>
<evidence type="ECO:0000256" key="19">
    <source>
        <dbReference type="SAM" id="MobiDB-lite"/>
    </source>
</evidence>
<comment type="cofactor">
    <cofactor evidence="1 18">
        <name>pyridoxal 5'-phosphate</name>
        <dbReference type="ChEBI" id="CHEBI:597326"/>
    </cofactor>
</comment>
<evidence type="ECO:0000256" key="13">
    <source>
        <dbReference type="ARBA" id="ARBA00023014"/>
    </source>
</evidence>
<dbReference type="PROSITE" id="PS00595">
    <property type="entry name" value="AA_TRANSFER_CLASS_5"/>
    <property type="match status" value="1"/>
</dbReference>
<dbReference type="GO" id="GO:0046872">
    <property type="term" value="F:metal ion binding"/>
    <property type="evidence" value="ECO:0007669"/>
    <property type="project" value="UniProtKB-KW"/>
</dbReference>
<dbReference type="GO" id="GO:1990221">
    <property type="term" value="C:L-cysteine desulfurase complex"/>
    <property type="evidence" value="ECO:0007669"/>
    <property type="project" value="UniProtKB-ARBA"/>
</dbReference>
<dbReference type="InterPro" id="IPR015421">
    <property type="entry name" value="PyrdxlP-dep_Trfase_major"/>
</dbReference>
<feature type="compositionally biased region" description="Basic and acidic residues" evidence="19">
    <location>
        <begin position="698"/>
        <end position="707"/>
    </location>
</feature>
<dbReference type="InterPro" id="IPR020578">
    <property type="entry name" value="Aminotrans_V_PyrdxlP_BS"/>
</dbReference>
<dbReference type="InterPro" id="IPR017916">
    <property type="entry name" value="SB_dom"/>
</dbReference>
<dbReference type="Gene3D" id="3.90.1150.10">
    <property type="entry name" value="Aspartate Aminotransferase, domain 1"/>
    <property type="match status" value="1"/>
</dbReference>
<dbReference type="GO" id="GO:0005768">
    <property type="term" value="C:endosome"/>
    <property type="evidence" value="ECO:0007669"/>
    <property type="project" value="UniProtKB-SubCell"/>
</dbReference>
<reference evidence="23" key="1">
    <citation type="submission" date="2018-05" db="EMBL/GenBank/DDBJ databases">
        <title>Draft genome sequence of Stemphylium lycopersici strain CIDEFI 213.</title>
        <authorList>
            <person name="Medina R."/>
            <person name="Franco M.E.E."/>
            <person name="Lucentini C.G."/>
            <person name="Saparrat M.C.N."/>
            <person name="Balatti P.A."/>
        </authorList>
    </citation>
    <scope>NUCLEOTIDE SEQUENCE [LARGE SCALE GENOMIC DNA]</scope>
    <source>
        <strain evidence="23">CIDEFI 213</strain>
    </source>
</reference>
<feature type="compositionally biased region" description="Low complexity" evidence="19">
    <location>
        <begin position="745"/>
        <end position="759"/>
    </location>
</feature>
<sequence>MPNIAPTIARQALRIASRRYPSSAFPRASGVAGRRHYVSETKSSQATVNVDTAIKKEQRAFLDRTGERPGEATMPTTGMGADAMMSPTAGILKEATVMDQGSRPIYLDMQATTPMDPRVVDKMLPFMTGMYGNPHSRTHAYGWETDKAVEDARANIANLIGADPKEIIFTSGATESNNMSIKGVARFFGRGGKKKHIITAQTEHKCVLDSCRHLTDEGFSITYLPVGSNGLIDMAELEAAIRPDTALVSIMTVNNEIGVVQPVEDIGKLCRSKKVFFHTDAAQAVGKIPIDVNKMNVDLMSISGHKIYGPKGIGACYVRRRPRVRLDPIISGGGQERGLRSGTIAPPLVIGMGEAARICQEEMEYDTKRISALSNRLLEGLLSLEHTTLNGDRERHYPGCVNVSFAYVEGESLLMALKDIALSSGSACTSASLEPSYVLRALGSSDESAHSSIRFGIGRFTTDSEIDYVLKAVKEREYSDVNRTYHDAAETLSNYTSLSVRTEPYTYENGTSALLLLLTGTLPVTFRGATYGFPVAIWVPHAYPREPPMVYVTPSHDMALRPGQHVSTDGRVYHPYLAQWAQYWDKSTLFDFLAVLRGVFAKEPPVRSRQQQPQHHAPAQQAPPPVPPPPAEWRRPVHNPPGSLPPPTPPNQAPPPPPPKPPKPHEQQRSTPQTPHDRYSQPPPLPPHPPQHPQSQQPHHEPQRNRYDAPPNWQQQQQPSGPQYAPNGQGRYNTDPASSGPRPQHPQVQAHGHAAQAVGMGSPVSPMTPNGQPTAPHPSSGPSRPSPLQQASPYPVSPVSHQQRFGQHQPPPQPQQHYQQHPQHFPPYQTPQHAHFQQPPPQQPPQAPKPPIDLLDDSLEVTLPSQSGNQVPLPVPPVPPNPEKDALLRALSQTLVSQIQQTVSSNLAAIAPLRAQQAALQNAYSRLQAELGELQQLDAALATNEQVLKGAMIDADRVMEDARRRQAPDVDDVLVAPTIVGGQLYTLAAEEKGIADALFVLGRALDKGRITTDVFAKQTRSLAREQFLKKALIKKIAKGMALDEYQTR</sequence>
<dbReference type="STRING" id="183478.A0A364NDF6"/>
<dbReference type="GO" id="GO:0005634">
    <property type="term" value="C:nucleus"/>
    <property type="evidence" value="ECO:0007669"/>
    <property type="project" value="TreeGrafter"/>
</dbReference>
<organism evidence="22 23">
    <name type="scientific">Stemphylium lycopersici</name>
    <name type="common">Tomato gray leaf spot disease fungus</name>
    <name type="synonym">Thyrospora lycopersici</name>
    <dbReference type="NCBI Taxonomy" id="183478"/>
    <lineage>
        <taxon>Eukaryota</taxon>
        <taxon>Fungi</taxon>
        <taxon>Dikarya</taxon>
        <taxon>Ascomycota</taxon>
        <taxon>Pezizomycotina</taxon>
        <taxon>Dothideomycetes</taxon>
        <taxon>Pleosporomycetidae</taxon>
        <taxon>Pleosporales</taxon>
        <taxon>Pleosporineae</taxon>
        <taxon>Pleosporaceae</taxon>
        <taxon>Stemphylium</taxon>
    </lineage>
</organism>
<feature type="domain" description="UEV" evidence="21">
    <location>
        <begin position="465"/>
        <end position="610"/>
    </location>
</feature>
<dbReference type="InterPro" id="IPR000192">
    <property type="entry name" value="Aminotrans_V_dom"/>
</dbReference>
<proteinExistence type="inferred from homology"/>
<evidence type="ECO:0000256" key="6">
    <source>
        <dbReference type="ARBA" id="ARBA00022448"/>
    </source>
</evidence>
<dbReference type="GO" id="GO:0043162">
    <property type="term" value="P:ubiquitin-dependent protein catabolic process via the multivesicular body sorting pathway"/>
    <property type="evidence" value="ECO:0007669"/>
    <property type="project" value="UniProtKB-ARBA"/>
</dbReference>
<keyword evidence="14" id="KW-0175">Coiled coil</keyword>
<evidence type="ECO:0000256" key="11">
    <source>
        <dbReference type="ARBA" id="ARBA00022927"/>
    </source>
</evidence>
<dbReference type="GO" id="GO:0005739">
    <property type="term" value="C:mitochondrion"/>
    <property type="evidence" value="ECO:0007669"/>
    <property type="project" value="TreeGrafter"/>
</dbReference>
<dbReference type="PROSITE" id="PS51322">
    <property type="entry name" value="UEV"/>
    <property type="match status" value="1"/>
</dbReference>
<dbReference type="InterPro" id="IPR015424">
    <property type="entry name" value="PyrdxlP-dep_Trfase"/>
</dbReference>
<dbReference type="GO" id="GO:0034227">
    <property type="term" value="P:tRNA thio-modification"/>
    <property type="evidence" value="ECO:0007669"/>
    <property type="project" value="UniProtKB-ARBA"/>
</dbReference>
<evidence type="ECO:0000256" key="9">
    <source>
        <dbReference type="ARBA" id="ARBA00022753"/>
    </source>
</evidence>
<dbReference type="SUPFAM" id="SSF140111">
    <property type="entry name" value="Endosomal sorting complex assembly domain"/>
    <property type="match status" value="1"/>
</dbReference>
<dbReference type="HAMAP" id="MF_00331">
    <property type="entry name" value="Cys_desulf_IscS"/>
    <property type="match status" value="1"/>
</dbReference>
<evidence type="ECO:0000256" key="2">
    <source>
        <dbReference type="ARBA" id="ARBA00004177"/>
    </source>
</evidence>
<evidence type="ECO:0000256" key="8">
    <source>
        <dbReference type="ARBA" id="ARBA00022723"/>
    </source>
</evidence>
<evidence type="ECO:0000259" key="20">
    <source>
        <dbReference type="PROSITE" id="PS51312"/>
    </source>
</evidence>
<feature type="compositionally biased region" description="Low complexity" evidence="19">
    <location>
        <begin position="610"/>
        <end position="620"/>
    </location>
</feature>
<evidence type="ECO:0000256" key="15">
    <source>
        <dbReference type="ARBA" id="ARBA00045623"/>
    </source>
</evidence>
<dbReference type="Gene3D" id="3.40.640.10">
    <property type="entry name" value="Type I PLP-dependent aspartate aminotransferase-like (Major domain)"/>
    <property type="match status" value="1"/>
</dbReference>
<dbReference type="PANTHER" id="PTHR11601:SF34">
    <property type="entry name" value="CYSTEINE DESULFURASE"/>
    <property type="match status" value="1"/>
</dbReference>
<dbReference type="EC" id="2.8.1.7" evidence="5"/>
<dbReference type="InterPro" id="IPR037202">
    <property type="entry name" value="ESCRT_assembly_dom"/>
</dbReference>
<dbReference type="GO" id="GO:0006886">
    <property type="term" value="P:intracellular protein transport"/>
    <property type="evidence" value="ECO:0007669"/>
    <property type="project" value="UniProtKB-ARBA"/>
</dbReference>
<keyword evidence="12" id="KW-0408">Iron</keyword>
<feature type="compositionally biased region" description="Low complexity" evidence="19">
    <location>
        <begin position="777"/>
        <end position="787"/>
    </location>
</feature>
<feature type="compositionally biased region" description="Low complexity" evidence="19">
    <location>
        <begin position="710"/>
        <end position="726"/>
    </location>
</feature>
<evidence type="ECO:0000256" key="7">
    <source>
        <dbReference type="ARBA" id="ARBA00022679"/>
    </source>
</evidence>
<feature type="compositionally biased region" description="Pro residues" evidence="19">
    <location>
        <begin position="838"/>
        <end position="851"/>
    </location>
</feature>
<dbReference type="Pfam" id="PF09454">
    <property type="entry name" value="Vps23_core"/>
    <property type="match status" value="1"/>
</dbReference>
<name>A0A364NDF6_STELY</name>
<evidence type="ECO:0000256" key="18">
    <source>
        <dbReference type="RuleBase" id="RU004504"/>
    </source>
</evidence>
<evidence type="ECO:0000256" key="12">
    <source>
        <dbReference type="ARBA" id="ARBA00023004"/>
    </source>
</evidence>
<evidence type="ECO:0000256" key="10">
    <source>
        <dbReference type="ARBA" id="ARBA00022898"/>
    </source>
</evidence>
<dbReference type="GO" id="GO:0031071">
    <property type="term" value="F:cysteine desulfurase activity"/>
    <property type="evidence" value="ECO:0007669"/>
    <property type="project" value="UniProtKB-EC"/>
</dbReference>
<evidence type="ECO:0000259" key="21">
    <source>
        <dbReference type="PROSITE" id="PS51322"/>
    </source>
</evidence>
<feature type="compositionally biased region" description="Pro residues" evidence="19">
    <location>
        <begin position="638"/>
        <end position="661"/>
    </location>
</feature>
<keyword evidence="7 22" id="KW-0808">Transferase</keyword>
<feature type="compositionally biased region" description="Pro residues" evidence="19">
    <location>
        <begin position="621"/>
        <end position="631"/>
    </location>
</feature>
<gene>
    <name evidence="22" type="ORF">DDE83_001350</name>
</gene>
<dbReference type="InterPro" id="IPR015422">
    <property type="entry name" value="PyrdxlP-dep_Trfase_small"/>
</dbReference>
<comment type="caution">
    <text evidence="22">The sequence shown here is derived from an EMBL/GenBank/DDBJ whole genome shotgun (WGS) entry which is preliminary data.</text>
</comment>
<dbReference type="GO" id="GO:0002098">
    <property type="term" value="P:tRNA wobble uridine modification"/>
    <property type="evidence" value="ECO:0007669"/>
    <property type="project" value="UniProtKB-ARBA"/>
</dbReference>
<dbReference type="Pfam" id="PF00266">
    <property type="entry name" value="Aminotran_5"/>
    <property type="match status" value="1"/>
</dbReference>
<dbReference type="PROSITE" id="PS51312">
    <property type="entry name" value="SB"/>
    <property type="match status" value="1"/>
</dbReference>
<dbReference type="GO" id="GO:0030170">
    <property type="term" value="F:pyridoxal phosphate binding"/>
    <property type="evidence" value="ECO:0007669"/>
    <property type="project" value="InterPro"/>
</dbReference>
<dbReference type="SUPFAM" id="SSF53383">
    <property type="entry name" value="PLP-dependent transferases"/>
    <property type="match status" value="1"/>
</dbReference>
<evidence type="ECO:0000256" key="16">
    <source>
        <dbReference type="ARBA" id="ARBA00050776"/>
    </source>
</evidence>